<comment type="caution">
    <text evidence="1">The sequence shown here is derived from an EMBL/GenBank/DDBJ whole genome shotgun (WGS) entry which is preliminary data.</text>
</comment>
<evidence type="ECO:0000313" key="2">
    <source>
        <dbReference type="Proteomes" id="UP001627154"/>
    </source>
</evidence>
<gene>
    <name evidence="1" type="ORF">TKK_015298</name>
</gene>
<evidence type="ECO:0000313" key="1">
    <source>
        <dbReference type="EMBL" id="KAL3389947.1"/>
    </source>
</evidence>
<reference evidence="1 2" key="1">
    <citation type="journal article" date="2024" name="bioRxiv">
        <title>A reference genome for Trichogramma kaykai: A tiny desert-dwelling parasitoid wasp with competing sex-ratio distorters.</title>
        <authorList>
            <person name="Culotta J."/>
            <person name="Lindsey A.R."/>
        </authorList>
    </citation>
    <scope>NUCLEOTIDE SEQUENCE [LARGE SCALE GENOMIC DNA]</scope>
    <source>
        <strain evidence="1 2">KSX58</strain>
    </source>
</reference>
<dbReference type="AlphaFoldDB" id="A0ABD2WA27"/>
<dbReference type="Proteomes" id="UP001627154">
    <property type="component" value="Unassembled WGS sequence"/>
</dbReference>
<keyword evidence="2" id="KW-1185">Reference proteome</keyword>
<name>A0ABD2WA27_9HYME</name>
<accession>A0ABD2WA27</accession>
<protein>
    <submittedName>
        <fullName evidence="1">Uncharacterized protein</fullName>
    </submittedName>
</protein>
<sequence>MSHPRKSVLKKVYIKTNRDEDVTDYALPKAKKSKFVKKANEDNNVDEYFNYDEAMDEFITEDDTKEINEMFENAEESIDIAFTPHKINSVGPTSGDKDLLLHLIANDVQNITTKKYAGVDLLFKFFKQYYEVKLVCQLLLVGSLLEANTMIYGRKWYCRTGTAIAIAAGRRQCRNHLFNLNQHSYETLAKLRQAVELEVSSNTDGGLPERQAMLAVPIIEKVEGILQDVLRGPTLCQALQVFMSRLAMRCDVITPGSTLGNLMKQLLLWVVYQLVKPGGELVA</sequence>
<organism evidence="1 2">
    <name type="scientific">Trichogramma kaykai</name>
    <dbReference type="NCBI Taxonomy" id="54128"/>
    <lineage>
        <taxon>Eukaryota</taxon>
        <taxon>Metazoa</taxon>
        <taxon>Ecdysozoa</taxon>
        <taxon>Arthropoda</taxon>
        <taxon>Hexapoda</taxon>
        <taxon>Insecta</taxon>
        <taxon>Pterygota</taxon>
        <taxon>Neoptera</taxon>
        <taxon>Endopterygota</taxon>
        <taxon>Hymenoptera</taxon>
        <taxon>Apocrita</taxon>
        <taxon>Proctotrupomorpha</taxon>
        <taxon>Chalcidoidea</taxon>
        <taxon>Trichogrammatidae</taxon>
        <taxon>Trichogramma</taxon>
    </lineage>
</organism>
<proteinExistence type="predicted"/>
<dbReference type="EMBL" id="JBJJXI010000122">
    <property type="protein sequence ID" value="KAL3389947.1"/>
    <property type="molecule type" value="Genomic_DNA"/>
</dbReference>